<dbReference type="PROSITE" id="PS00108">
    <property type="entry name" value="PROTEIN_KINASE_ST"/>
    <property type="match status" value="1"/>
</dbReference>
<dbReference type="GO" id="GO:0004672">
    <property type="term" value="F:protein kinase activity"/>
    <property type="evidence" value="ECO:0007669"/>
    <property type="project" value="InterPro"/>
</dbReference>
<dbReference type="Proteomes" id="UP001219525">
    <property type="component" value="Unassembled WGS sequence"/>
</dbReference>
<dbReference type="PANTHER" id="PTHR23257">
    <property type="entry name" value="SERINE-THREONINE PROTEIN KINASE"/>
    <property type="match status" value="1"/>
</dbReference>
<dbReference type="GO" id="GO:0005737">
    <property type="term" value="C:cytoplasm"/>
    <property type="evidence" value="ECO:0007669"/>
    <property type="project" value="TreeGrafter"/>
</dbReference>
<dbReference type="PIRSF" id="PIRSF000654">
    <property type="entry name" value="Integrin-linked_kinase"/>
    <property type="match status" value="1"/>
</dbReference>
<dbReference type="AlphaFoldDB" id="A0AAD6YIE2"/>
<organism evidence="2 3">
    <name type="scientific">Mycena pura</name>
    <dbReference type="NCBI Taxonomy" id="153505"/>
    <lineage>
        <taxon>Eukaryota</taxon>
        <taxon>Fungi</taxon>
        <taxon>Dikarya</taxon>
        <taxon>Basidiomycota</taxon>
        <taxon>Agaricomycotina</taxon>
        <taxon>Agaricomycetes</taxon>
        <taxon>Agaricomycetidae</taxon>
        <taxon>Agaricales</taxon>
        <taxon>Marasmiineae</taxon>
        <taxon>Mycenaceae</taxon>
        <taxon>Mycena</taxon>
    </lineage>
</organism>
<feature type="non-terminal residue" evidence="2">
    <location>
        <position position="227"/>
    </location>
</feature>
<dbReference type="Gene3D" id="1.10.510.10">
    <property type="entry name" value="Transferase(Phosphotransferase) domain 1"/>
    <property type="match status" value="1"/>
</dbReference>
<evidence type="ECO:0000259" key="1">
    <source>
        <dbReference type="PROSITE" id="PS50011"/>
    </source>
</evidence>
<dbReference type="SMART" id="SM00220">
    <property type="entry name" value="S_TKc"/>
    <property type="match status" value="1"/>
</dbReference>
<dbReference type="EMBL" id="JARJCW010000007">
    <property type="protein sequence ID" value="KAJ7222240.1"/>
    <property type="molecule type" value="Genomic_DNA"/>
</dbReference>
<dbReference type="InterPro" id="IPR001245">
    <property type="entry name" value="Ser-Thr/Tyr_kinase_cat_dom"/>
</dbReference>
<dbReference type="InterPro" id="IPR000719">
    <property type="entry name" value="Prot_kinase_dom"/>
</dbReference>
<dbReference type="GO" id="GO:0005524">
    <property type="term" value="F:ATP binding"/>
    <property type="evidence" value="ECO:0007669"/>
    <property type="project" value="InterPro"/>
</dbReference>
<sequence>MLNGNIIRFMRNNPTCTEQRRLSFILDVAGGLKYLHEKNVIHGDLKGANILVTPSGRACIADFGLSSLVLALTERFTESTARQAGTARYLPPELLRGERKRKDFSSDVYSFAGVSYEILTGKVPFFEFREEAAVLFKVLDGNRPSKPTSSLDTLCFDRLWNLFESCWKQEPEARPACFEIVKQLRDLSIQTTVTSADWDPSDTVKFRRSLQIEPTLVSVVELDRMIF</sequence>
<name>A0AAD6YIE2_9AGAR</name>
<dbReference type="Pfam" id="PF07714">
    <property type="entry name" value="PK_Tyr_Ser-Thr"/>
    <property type="match status" value="1"/>
</dbReference>
<keyword evidence="2" id="KW-0418">Kinase</keyword>
<comment type="caution">
    <text evidence="2">The sequence shown here is derived from an EMBL/GenBank/DDBJ whole genome shotgun (WGS) entry which is preliminary data.</text>
</comment>
<dbReference type="PROSITE" id="PS50011">
    <property type="entry name" value="PROTEIN_KINASE_DOM"/>
    <property type="match status" value="1"/>
</dbReference>
<reference evidence="2" key="1">
    <citation type="submission" date="2023-03" db="EMBL/GenBank/DDBJ databases">
        <title>Massive genome expansion in bonnet fungi (Mycena s.s.) driven by repeated elements and novel gene families across ecological guilds.</title>
        <authorList>
            <consortium name="Lawrence Berkeley National Laboratory"/>
            <person name="Harder C.B."/>
            <person name="Miyauchi S."/>
            <person name="Viragh M."/>
            <person name="Kuo A."/>
            <person name="Thoen E."/>
            <person name="Andreopoulos B."/>
            <person name="Lu D."/>
            <person name="Skrede I."/>
            <person name="Drula E."/>
            <person name="Henrissat B."/>
            <person name="Morin E."/>
            <person name="Kohler A."/>
            <person name="Barry K."/>
            <person name="LaButti K."/>
            <person name="Morin E."/>
            <person name="Salamov A."/>
            <person name="Lipzen A."/>
            <person name="Mereny Z."/>
            <person name="Hegedus B."/>
            <person name="Baldrian P."/>
            <person name="Stursova M."/>
            <person name="Weitz H."/>
            <person name="Taylor A."/>
            <person name="Grigoriev I.V."/>
            <person name="Nagy L.G."/>
            <person name="Martin F."/>
            <person name="Kauserud H."/>
        </authorList>
    </citation>
    <scope>NUCLEOTIDE SEQUENCE</scope>
    <source>
        <strain evidence="2">9144</strain>
    </source>
</reference>
<dbReference type="SUPFAM" id="SSF56112">
    <property type="entry name" value="Protein kinase-like (PK-like)"/>
    <property type="match status" value="1"/>
</dbReference>
<evidence type="ECO:0000313" key="3">
    <source>
        <dbReference type="Proteomes" id="UP001219525"/>
    </source>
</evidence>
<proteinExistence type="predicted"/>
<dbReference type="InterPro" id="IPR011009">
    <property type="entry name" value="Kinase-like_dom_sf"/>
</dbReference>
<protein>
    <submittedName>
        <fullName evidence="2">Kinase-like domain-containing protein</fullName>
    </submittedName>
</protein>
<dbReference type="InterPro" id="IPR050167">
    <property type="entry name" value="Ser_Thr_protein_kinase"/>
</dbReference>
<evidence type="ECO:0000313" key="2">
    <source>
        <dbReference type="EMBL" id="KAJ7222240.1"/>
    </source>
</evidence>
<keyword evidence="2" id="KW-0808">Transferase</keyword>
<feature type="domain" description="Protein kinase" evidence="1">
    <location>
        <begin position="1"/>
        <end position="189"/>
    </location>
</feature>
<gene>
    <name evidence="2" type="ORF">GGX14DRAFT_428277</name>
</gene>
<dbReference type="GO" id="GO:0007165">
    <property type="term" value="P:signal transduction"/>
    <property type="evidence" value="ECO:0007669"/>
    <property type="project" value="TreeGrafter"/>
</dbReference>
<dbReference type="InterPro" id="IPR008271">
    <property type="entry name" value="Ser/Thr_kinase_AS"/>
</dbReference>
<accession>A0AAD6YIE2</accession>
<keyword evidence="3" id="KW-1185">Reference proteome</keyword>